<dbReference type="KEGG" id="bsia:CWD84_15585"/>
<dbReference type="Proteomes" id="UP000234366">
    <property type="component" value="Chromosome"/>
</dbReference>
<reference evidence="2 3" key="1">
    <citation type="submission" date="2017-11" db="EMBL/GenBank/DDBJ databases">
        <title>Genome sequence and genome mining of multiple bioactive secondary metabolites from a deep sea-derived Bacillus siamensis SCSIO 05746.</title>
        <authorList>
            <person name="Pan H.-Q."/>
            <person name="Ju J.-H."/>
        </authorList>
    </citation>
    <scope>NUCLEOTIDE SEQUENCE [LARGE SCALE GENOMIC DNA]</scope>
    <source>
        <strain evidence="2 3">SCSIO 05746</strain>
    </source>
</reference>
<protein>
    <submittedName>
        <fullName evidence="2">Uncharacterized protein</fullName>
    </submittedName>
</protein>
<keyword evidence="1" id="KW-0175">Coiled coil</keyword>
<dbReference type="RefSeq" id="WP_101605530.1">
    <property type="nucleotide sequence ID" value="NZ_CP025001.1"/>
</dbReference>
<sequence length="135" mass="15431">MDSKGFKFTVTVDANAVSDELDKVTNGLKKEFNELQEEYVDLKAEYDQRVKELAEISGYIEDLAKYGFKDEISHQLHTAMPFVKIADIVGAEIPDTKEYFARAGDTITETIMDNDLKEKMVWVKELGVYILPKEK</sequence>
<feature type="coiled-coil region" evidence="1">
    <location>
        <begin position="18"/>
        <end position="52"/>
    </location>
</feature>
<evidence type="ECO:0000313" key="3">
    <source>
        <dbReference type="Proteomes" id="UP000234366"/>
    </source>
</evidence>
<keyword evidence="3" id="KW-1185">Reference proteome</keyword>
<evidence type="ECO:0000256" key="1">
    <source>
        <dbReference type="SAM" id="Coils"/>
    </source>
</evidence>
<evidence type="ECO:0000313" key="2">
    <source>
        <dbReference type="EMBL" id="AUJ78146.1"/>
    </source>
</evidence>
<gene>
    <name evidence="2" type="ORF">CWD84_15585</name>
</gene>
<name>A0AAI8N106_9BACI</name>
<organism evidence="2 3">
    <name type="scientific">Bacillus siamensis</name>
    <dbReference type="NCBI Taxonomy" id="659243"/>
    <lineage>
        <taxon>Bacteria</taxon>
        <taxon>Bacillati</taxon>
        <taxon>Bacillota</taxon>
        <taxon>Bacilli</taxon>
        <taxon>Bacillales</taxon>
        <taxon>Bacillaceae</taxon>
        <taxon>Bacillus</taxon>
        <taxon>Bacillus amyloliquefaciens group</taxon>
    </lineage>
</organism>
<accession>A0AAI8N106</accession>
<dbReference type="EMBL" id="CP025001">
    <property type="protein sequence ID" value="AUJ78146.1"/>
    <property type="molecule type" value="Genomic_DNA"/>
</dbReference>
<dbReference type="AlphaFoldDB" id="A0AAI8N106"/>
<proteinExistence type="predicted"/>